<protein>
    <submittedName>
        <fullName evidence="5">GntR family transcriptional regulator</fullName>
    </submittedName>
</protein>
<reference evidence="5 6" key="1">
    <citation type="journal article" date="2012" name="J. Bacteriol.">
        <title>Complete Genome Sequence of Providencia stuartii Clinical Isolate MRSN 2154.</title>
        <authorList>
            <person name="Clifford R.J."/>
            <person name="Hang J."/>
            <person name="Riley M.C."/>
            <person name="Onmus-Leone F."/>
            <person name="Kuschner R.A."/>
            <person name="Lesho E.P."/>
            <person name="Waterman P.E."/>
        </authorList>
    </citation>
    <scope>NUCLEOTIDE SEQUENCE [LARGE SCALE GENOMIC DNA]</scope>
    <source>
        <strain evidence="5 6">MRSN 2154</strain>
    </source>
</reference>
<dbReference type="InterPro" id="IPR000524">
    <property type="entry name" value="Tscrpt_reg_HTH_GntR"/>
</dbReference>
<dbReference type="GO" id="GO:0003700">
    <property type="term" value="F:DNA-binding transcription factor activity"/>
    <property type="evidence" value="ECO:0007669"/>
    <property type="project" value="InterPro"/>
</dbReference>
<dbReference type="AlphaFoldDB" id="A0A140NPC0"/>
<dbReference type="Pfam" id="PF07729">
    <property type="entry name" value="FCD"/>
    <property type="match status" value="1"/>
</dbReference>
<sequence length="238" mass="27741">MALAPLKVERLYRQISNLIIECIKRGDFNAGEPLPSERELAKQMEVSRSSIREAFIALEMTGWIEIRVGNGVYVANPLPQFEPKKEAVSTATEKDETEFSLRDLLKARQSFETMIAELAARNATDEQCAELQEIMKDLIKQKDNDENFLREDKRFHLLISEMTGNEVLHSMMEHLWDMRQSTRFIRMESHYADIDLPKTMNEDHQLIVNAILDRNPKEAAKCMHNHLQHVYECFFNIE</sequence>
<dbReference type="CDD" id="cd07377">
    <property type="entry name" value="WHTH_GntR"/>
    <property type="match status" value="1"/>
</dbReference>
<name>A0A140NPC0_PROSM</name>
<evidence type="ECO:0000259" key="4">
    <source>
        <dbReference type="PROSITE" id="PS50949"/>
    </source>
</evidence>
<dbReference type="Proteomes" id="UP000005012">
    <property type="component" value="Chromosome"/>
</dbReference>
<dbReference type="SUPFAM" id="SSF46785">
    <property type="entry name" value="Winged helix' DNA-binding domain"/>
    <property type="match status" value="1"/>
</dbReference>
<dbReference type="InterPro" id="IPR036388">
    <property type="entry name" value="WH-like_DNA-bd_sf"/>
</dbReference>
<dbReference type="PROSITE" id="PS50949">
    <property type="entry name" value="HTH_GNTR"/>
    <property type="match status" value="1"/>
</dbReference>
<dbReference type="InterPro" id="IPR008920">
    <property type="entry name" value="TF_FadR/GntR_C"/>
</dbReference>
<dbReference type="KEGG" id="psi:S70_09710"/>
<keyword evidence="2" id="KW-0238">DNA-binding</keyword>
<gene>
    <name evidence="5" type="ordered locus">S70_09710</name>
</gene>
<dbReference type="GeneID" id="93517400"/>
<dbReference type="PANTHER" id="PTHR43537">
    <property type="entry name" value="TRANSCRIPTIONAL REGULATOR, GNTR FAMILY"/>
    <property type="match status" value="1"/>
</dbReference>
<reference evidence="6" key="2">
    <citation type="submission" date="2012-04" db="EMBL/GenBank/DDBJ databases">
        <title>Complete genome sequence of Providencia stuartii clinical isolate MRSN 2154.</title>
        <authorList>
            <person name="Clifford R.J."/>
            <person name="Hang J."/>
            <person name="Riley M.C."/>
            <person name="Onmus-Leone F."/>
            <person name="Kuschner R.A."/>
            <person name="Lesho E.P."/>
            <person name="Waterman P.E."/>
        </authorList>
    </citation>
    <scope>NUCLEOTIDE SEQUENCE [LARGE SCALE GENOMIC DNA]</scope>
    <source>
        <strain evidence="6">MRSN 2154</strain>
    </source>
</reference>
<keyword evidence="1" id="KW-0805">Transcription regulation</keyword>
<dbReference type="InterPro" id="IPR036390">
    <property type="entry name" value="WH_DNA-bd_sf"/>
</dbReference>
<dbReference type="RefSeq" id="WP_004926269.1">
    <property type="nucleotide sequence ID" value="NC_017731.1"/>
</dbReference>
<evidence type="ECO:0000313" key="5">
    <source>
        <dbReference type="EMBL" id="AFH93802.1"/>
    </source>
</evidence>
<dbReference type="PATRIC" id="fig|1157951.4.peg.1950"/>
<proteinExistence type="predicted"/>
<accession>A0A140NPC0</accession>
<feature type="domain" description="HTH gntR-type" evidence="4">
    <location>
        <begin position="9"/>
        <end position="77"/>
    </location>
</feature>
<dbReference type="Pfam" id="PF00392">
    <property type="entry name" value="GntR"/>
    <property type="match status" value="1"/>
</dbReference>
<dbReference type="SUPFAM" id="SSF48008">
    <property type="entry name" value="GntR ligand-binding domain-like"/>
    <property type="match status" value="1"/>
</dbReference>
<dbReference type="SMART" id="SM00345">
    <property type="entry name" value="HTH_GNTR"/>
    <property type="match status" value="1"/>
</dbReference>
<dbReference type="OrthoDB" id="5450856at2"/>
<dbReference type="InterPro" id="IPR011711">
    <property type="entry name" value="GntR_C"/>
</dbReference>
<evidence type="ECO:0000256" key="2">
    <source>
        <dbReference type="ARBA" id="ARBA00023125"/>
    </source>
</evidence>
<dbReference type="PANTHER" id="PTHR43537:SF5">
    <property type="entry name" value="UXU OPERON TRANSCRIPTIONAL REGULATOR"/>
    <property type="match status" value="1"/>
</dbReference>
<dbReference type="HOGENOM" id="CLU_017584_9_5_6"/>
<dbReference type="EMBL" id="CP003488">
    <property type="protein sequence ID" value="AFH93802.1"/>
    <property type="molecule type" value="Genomic_DNA"/>
</dbReference>
<evidence type="ECO:0000256" key="1">
    <source>
        <dbReference type="ARBA" id="ARBA00023015"/>
    </source>
</evidence>
<dbReference type="Gene3D" id="1.10.10.10">
    <property type="entry name" value="Winged helix-like DNA-binding domain superfamily/Winged helix DNA-binding domain"/>
    <property type="match status" value="1"/>
</dbReference>
<dbReference type="SMART" id="SM00895">
    <property type="entry name" value="FCD"/>
    <property type="match status" value="1"/>
</dbReference>
<dbReference type="PRINTS" id="PR00035">
    <property type="entry name" value="HTHGNTR"/>
</dbReference>
<evidence type="ECO:0000313" key="6">
    <source>
        <dbReference type="Proteomes" id="UP000005012"/>
    </source>
</evidence>
<organism evidence="5 6">
    <name type="scientific">Providencia stuartii (strain MRSN 2154)</name>
    <dbReference type="NCBI Taxonomy" id="1157951"/>
    <lineage>
        <taxon>Bacteria</taxon>
        <taxon>Pseudomonadati</taxon>
        <taxon>Pseudomonadota</taxon>
        <taxon>Gammaproteobacteria</taxon>
        <taxon>Enterobacterales</taxon>
        <taxon>Morganellaceae</taxon>
        <taxon>Providencia</taxon>
    </lineage>
</organism>
<dbReference type="GO" id="GO:0003677">
    <property type="term" value="F:DNA binding"/>
    <property type="evidence" value="ECO:0007669"/>
    <property type="project" value="UniProtKB-KW"/>
</dbReference>
<keyword evidence="3" id="KW-0804">Transcription</keyword>
<dbReference type="Gene3D" id="1.20.120.530">
    <property type="entry name" value="GntR ligand-binding domain-like"/>
    <property type="match status" value="1"/>
</dbReference>
<evidence type="ECO:0000256" key="3">
    <source>
        <dbReference type="ARBA" id="ARBA00023163"/>
    </source>
</evidence>